<sequence length="82" mass="9399">TRWNSSYIVWTRLLQLCNSINIMYATILASSDKQTKKEAQVTELLGGSKYSTIGFITLNDEFKAINLDDMNTIFDEEEEDLV</sequence>
<protein>
    <submittedName>
        <fullName evidence="1">13978_t:CDS:1</fullName>
    </submittedName>
</protein>
<feature type="non-terminal residue" evidence="1">
    <location>
        <position position="82"/>
    </location>
</feature>
<comment type="caution">
    <text evidence="1">The sequence shown here is derived from an EMBL/GenBank/DDBJ whole genome shotgun (WGS) entry which is preliminary data.</text>
</comment>
<organism evidence="1 2">
    <name type="scientific">Gigaspora margarita</name>
    <dbReference type="NCBI Taxonomy" id="4874"/>
    <lineage>
        <taxon>Eukaryota</taxon>
        <taxon>Fungi</taxon>
        <taxon>Fungi incertae sedis</taxon>
        <taxon>Mucoromycota</taxon>
        <taxon>Glomeromycotina</taxon>
        <taxon>Glomeromycetes</taxon>
        <taxon>Diversisporales</taxon>
        <taxon>Gigasporaceae</taxon>
        <taxon>Gigaspora</taxon>
    </lineage>
</organism>
<reference evidence="1 2" key="1">
    <citation type="submission" date="2021-06" db="EMBL/GenBank/DDBJ databases">
        <authorList>
            <person name="Kallberg Y."/>
            <person name="Tangrot J."/>
            <person name="Rosling A."/>
        </authorList>
    </citation>
    <scope>NUCLEOTIDE SEQUENCE [LARGE SCALE GENOMIC DNA]</scope>
    <source>
        <strain evidence="1 2">120-4 pot B 10/14</strain>
    </source>
</reference>
<accession>A0ABN7XL00</accession>
<proteinExistence type="predicted"/>
<keyword evidence="2" id="KW-1185">Reference proteome</keyword>
<dbReference type="EMBL" id="CAJVQB010155132">
    <property type="protein sequence ID" value="CAG8855991.1"/>
    <property type="molecule type" value="Genomic_DNA"/>
</dbReference>
<gene>
    <name evidence="1" type="ORF">GMARGA_LOCUS44812</name>
</gene>
<name>A0ABN7XL00_GIGMA</name>
<evidence type="ECO:0000313" key="1">
    <source>
        <dbReference type="EMBL" id="CAG8855991.1"/>
    </source>
</evidence>
<evidence type="ECO:0000313" key="2">
    <source>
        <dbReference type="Proteomes" id="UP000789901"/>
    </source>
</evidence>
<feature type="non-terminal residue" evidence="1">
    <location>
        <position position="1"/>
    </location>
</feature>
<dbReference type="Proteomes" id="UP000789901">
    <property type="component" value="Unassembled WGS sequence"/>
</dbReference>